<dbReference type="InterPro" id="IPR017972">
    <property type="entry name" value="Cyt_P450_CS"/>
</dbReference>
<dbReference type="SUPFAM" id="SSF48264">
    <property type="entry name" value="Cytochrome P450"/>
    <property type="match status" value="1"/>
</dbReference>
<evidence type="ECO:0000256" key="4">
    <source>
        <dbReference type="ARBA" id="ARBA00010617"/>
    </source>
</evidence>
<keyword evidence="6" id="KW-0812">Transmembrane</keyword>
<dbReference type="GO" id="GO:0016705">
    <property type="term" value="F:oxidoreductase activity, acting on paired donors, with incorporation or reduction of molecular oxygen"/>
    <property type="evidence" value="ECO:0007669"/>
    <property type="project" value="InterPro"/>
</dbReference>
<dbReference type="InterPro" id="IPR050364">
    <property type="entry name" value="Cytochrome_P450_fung"/>
</dbReference>
<evidence type="ECO:0000256" key="11">
    <source>
        <dbReference type="ARBA" id="ARBA00023033"/>
    </source>
</evidence>
<evidence type="ECO:0000313" key="15">
    <source>
        <dbReference type="EMBL" id="BED43009.1"/>
    </source>
</evidence>
<comment type="cofactor">
    <cofactor evidence="1 13">
        <name>heme</name>
        <dbReference type="ChEBI" id="CHEBI:30413"/>
    </cofactor>
</comment>
<dbReference type="InterPro" id="IPR001128">
    <property type="entry name" value="Cyt_P450"/>
</dbReference>
<keyword evidence="12" id="KW-0472">Membrane</keyword>
<dbReference type="GO" id="GO:0020037">
    <property type="term" value="F:heme binding"/>
    <property type="evidence" value="ECO:0007669"/>
    <property type="project" value="InterPro"/>
</dbReference>
<evidence type="ECO:0000256" key="9">
    <source>
        <dbReference type="ARBA" id="ARBA00023002"/>
    </source>
</evidence>
<evidence type="ECO:0000256" key="14">
    <source>
        <dbReference type="RuleBase" id="RU000461"/>
    </source>
</evidence>
<comment type="subcellular location">
    <subcellularLocation>
        <location evidence="2">Membrane</location>
        <topology evidence="2">Single-pass membrane protein</topology>
    </subcellularLocation>
</comment>
<keyword evidence="9 14" id="KW-0560">Oxidoreductase</keyword>
<keyword evidence="5 13" id="KW-0349">Heme</keyword>
<evidence type="ECO:0000256" key="2">
    <source>
        <dbReference type="ARBA" id="ARBA00004167"/>
    </source>
</evidence>
<comment type="pathway">
    <text evidence="3">Secondary metabolite biosynthesis.</text>
</comment>
<proteinExistence type="evidence at transcript level"/>
<evidence type="ECO:0000256" key="12">
    <source>
        <dbReference type="ARBA" id="ARBA00023136"/>
    </source>
</evidence>
<evidence type="ECO:0000256" key="13">
    <source>
        <dbReference type="PIRSR" id="PIRSR602401-1"/>
    </source>
</evidence>
<dbReference type="InterPro" id="IPR002401">
    <property type="entry name" value="Cyt_P450_E_grp-I"/>
</dbReference>
<keyword evidence="10 13" id="KW-0408">Iron</keyword>
<keyword evidence="7 13" id="KW-0479">Metal-binding</keyword>
<evidence type="ECO:0000256" key="1">
    <source>
        <dbReference type="ARBA" id="ARBA00001971"/>
    </source>
</evidence>
<evidence type="ECO:0000256" key="3">
    <source>
        <dbReference type="ARBA" id="ARBA00005179"/>
    </source>
</evidence>
<keyword evidence="8" id="KW-1133">Transmembrane helix</keyword>
<dbReference type="GO" id="GO:0004497">
    <property type="term" value="F:monooxygenase activity"/>
    <property type="evidence" value="ECO:0007669"/>
    <property type="project" value="UniProtKB-KW"/>
</dbReference>
<keyword evidence="11 14" id="KW-0503">Monooxygenase</keyword>
<reference evidence="15" key="1">
    <citation type="submission" date="2023-03" db="EMBL/GenBank/DDBJ databases">
        <title>cytochrome P450 monooxygenase from Trametes versicolor.</title>
        <authorList>
            <person name="Ichinose H."/>
        </authorList>
    </citation>
    <scope>NUCLEOTIDE SEQUENCE</scope>
    <source>
        <strain evidence="15">NBRC 30340</strain>
    </source>
</reference>
<protein>
    <submittedName>
        <fullName evidence="15">Cytochrome P450 monooxygenase</fullName>
    </submittedName>
</protein>
<dbReference type="GO" id="GO:0016020">
    <property type="term" value="C:membrane"/>
    <property type="evidence" value="ECO:0007669"/>
    <property type="project" value="UniProtKB-SubCell"/>
</dbReference>
<gene>
    <name evidence="15" type="primary">CYP5359AL5</name>
</gene>
<dbReference type="PANTHER" id="PTHR46300">
    <property type="entry name" value="P450, PUTATIVE (EUROFUNG)-RELATED-RELATED"/>
    <property type="match status" value="1"/>
</dbReference>
<dbReference type="AlphaFoldDB" id="A0AA86IWE8"/>
<dbReference type="PRINTS" id="PR00385">
    <property type="entry name" value="P450"/>
</dbReference>
<dbReference type="GO" id="GO:0005506">
    <property type="term" value="F:iron ion binding"/>
    <property type="evidence" value="ECO:0007669"/>
    <property type="project" value="InterPro"/>
</dbReference>
<name>A0AA86IWE8_TRAVE</name>
<evidence type="ECO:0000256" key="5">
    <source>
        <dbReference type="ARBA" id="ARBA00022617"/>
    </source>
</evidence>
<evidence type="ECO:0000256" key="8">
    <source>
        <dbReference type="ARBA" id="ARBA00022989"/>
    </source>
</evidence>
<feature type="binding site" description="axial binding residue" evidence="13">
    <location>
        <position position="440"/>
    </location>
    <ligand>
        <name>heme</name>
        <dbReference type="ChEBI" id="CHEBI:30413"/>
    </ligand>
    <ligandPart>
        <name>Fe</name>
        <dbReference type="ChEBI" id="CHEBI:18248"/>
    </ligandPart>
</feature>
<dbReference type="PANTHER" id="PTHR46300:SF7">
    <property type="entry name" value="P450, PUTATIVE (EUROFUNG)-RELATED"/>
    <property type="match status" value="1"/>
</dbReference>
<dbReference type="CDD" id="cd11065">
    <property type="entry name" value="CYP64-like"/>
    <property type="match status" value="1"/>
</dbReference>
<dbReference type="InterPro" id="IPR036396">
    <property type="entry name" value="Cyt_P450_sf"/>
</dbReference>
<evidence type="ECO:0000256" key="7">
    <source>
        <dbReference type="ARBA" id="ARBA00022723"/>
    </source>
</evidence>
<accession>A0AA86IWE8</accession>
<dbReference type="Gene3D" id="1.10.630.10">
    <property type="entry name" value="Cytochrome P450"/>
    <property type="match status" value="1"/>
</dbReference>
<organism evidence="15">
    <name type="scientific">Trametes versicolor</name>
    <name type="common">White-rot fungus</name>
    <name type="synonym">Coriolus versicolor</name>
    <dbReference type="NCBI Taxonomy" id="5325"/>
    <lineage>
        <taxon>Eukaryota</taxon>
        <taxon>Fungi</taxon>
        <taxon>Dikarya</taxon>
        <taxon>Basidiomycota</taxon>
        <taxon>Agaricomycotina</taxon>
        <taxon>Agaricomycetes</taxon>
        <taxon>Polyporales</taxon>
        <taxon>Polyporaceae</taxon>
        <taxon>Trametes</taxon>
    </lineage>
</organism>
<dbReference type="Pfam" id="PF00067">
    <property type="entry name" value="p450"/>
    <property type="match status" value="1"/>
</dbReference>
<dbReference type="PROSITE" id="PS00086">
    <property type="entry name" value="CYTOCHROME_P450"/>
    <property type="match status" value="1"/>
</dbReference>
<dbReference type="PRINTS" id="PR00463">
    <property type="entry name" value="EP450I"/>
</dbReference>
<sequence>MSQLWPLVLSAALLVYLSRYWRASKKRLPLPPGPRPLPIIGNFLDMPNKNAGADYRELSDKYGDLVYLDVLGQPILLLGTHDTAMDLLDKRSALYSDRVHSPMINLSGFDWVLSMIPYGPWWRRHRRAFHQFFNPNAVAQLRPTQRIQVNHFLNRLLNTPEQFTEHIRHMFGATVMRVAYGIEVADSGDNEYITMAEEGLAAFNRMLVPGKYLVELLPALRFLPKWLPGVCFKRDAAEARVVAHRLRDTAWARTLAAMGEGTVNPSMTTALMERNSALESVEAEKEEIVARNTVAVAYGAGADTTLSSIQAFFLVLASFPEVQKKAQAELDAVVGPHRLPDFADQDSLPYVSAVIKECLRWHAIVPLGIPHRLMEDDEYRGYFIPKGTLTISNIWAYSRDESLFPDPDVFLPERFLKDGKLNPEITDPAVFAFGYGRRVCPGRHFVEASLFLVVSSVLHTLAVSAPLDESGRPVYLEGKVTAGVISYPEPFECVIKARAPWAEALIRASDQIAASSATALGLGE</sequence>
<evidence type="ECO:0000256" key="6">
    <source>
        <dbReference type="ARBA" id="ARBA00022692"/>
    </source>
</evidence>
<comment type="similarity">
    <text evidence="4 14">Belongs to the cytochrome P450 family.</text>
</comment>
<evidence type="ECO:0000256" key="10">
    <source>
        <dbReference type="ARBA" id="ARBA00023004"/>
    </source>
</evidence>
<dbReference type="EMBL" id="LC761764">
    <property type="protein sequence ID" value="BED43009.1"/>
    <property type="molecule type" value="mRNA"/>
</dbReference>